<evidence type="ECO:0000256" key="3">
    <source>
        <dbReference type="ARBA" id="ARBA00023125"/>
    </source>
</evidence>
<dbReference type="EMBL" id="JAQGLA010000001">
    <property type="protein sequence ID" value="MDA3623906.1"/>
    <property type="molecule type" value="Genomic_DNA"/>
</dbReference>
<dbReference type="InterPro" id="IPR050950">
    <property type="entry name" value="HTH-type_LysR_regulators"/>
</dbReference>
<evidence type="ECO:0000259" key="5">
    <source>
        <dbReference type="PROSITE" id="PS50931"/>
    </source>
</evidence>
<dbReference type="Gene3D" id="1.10.10.10">
    <property type="entry name" value="Winged helix-like DNA-binding domain superfamily/Winged helix DNA-binding domain"/>
    <property type="match status" value="1"/>
</dbReference>
<feature type="domain" description="HTH lysR-type" evidence="5">
    <location>
        <begin position="5"/>
        <end position="62"/>
    </location>
</feature>
<dbReference type="RefSeq" id="WP_270946474.1">
    <property type="nucleotide sequence ID" value="NZ_JAQGLA010000001.1"/>
</dbReference>
<dbReference type="Gene3D" id="3.40.190.290">
    <property type="match status" value="1"/>
</dbReference>
<keyword evidence="7" id="KW-1185">Reference proteome</keyword>
<keyword evidence="3" id="KW-0238">DNA-binding</keyword>
<evidence type="ECO:0000256" key="2">
    <source>
        <dbReference type="ARBA" id="ARBA00023015"/>
    </source>
</evidence>
<evidence type="ECO:0000313" key="6">
    <source>
        <dbReference type="EMBL" id="MDA3623906.1"/>
    </source>
</evidence>
<dbReference type="Pfam" id="PF00126">
    <property type="entry name" value="HTH_1"/>
    <property type="match status" value="1"/>
</dbReference>
<dbReference type="PROSITE" id="PS50931">
    <property type="entry name" value="HTH_LYSR"/>
    <property type="match status" value="1"/>
</dbReference>
<dbReference type="InterPro" id="IPR005119">
    <property type="entry name" value="LysR_subst-bd"/>
</dbReference>
<comment type="similarity">
    <text evidence="1">Belongs to the LysR transcriptional regulatory family.</text>
</comment>
<dbReference type="SUPFAM" id="SSF53850">
    <property type="entry name" value="Periplasmic binding protein-like II"/>
    <property type="match status" value="1"/>
</dbReference>
<accession>A0ABT4UQA5</accession>
<proteinExistence type="inferred from homology"/>
<dbReference type="InterPro" id="IPR036390">
    <property type="entry name" value="WH_DNA-bd_sf"/>
</dbReference>
<dbReference type="InterPro" id="IPR036388">
    <property type="entry name" value="WH-like_DNA-bd_sf"/>
</dbReference>
<dbReference type="SUPFAM" id="SSF46785">
    <property type="entry name" value="Winged helix' DNA-binding domain"/>
    <property type="match status" value="1"/>
</dbReference>
<keyword evidence="2" id="KW-0805">Transcription regulation</keyword>
<name>A0ABT4UQA5_9PSEU</name>
<dbReference type="Pfam" id="PF03466">
    <property type="entry name" value="LysR_substrate"/>
    <property type="match status" value="1"/>
</dbReference>
<dbReference type="CDD" id="cd05466">
    <property type="entry name" value="PBP2_LTTR_substrate"/>
    <property type="match status" value="1"/>
</dbReference>
<protein>
    <submittedName>
        <fullName evidence="6">LysR family transcriptional regulator</fullName>
    </submittedName>
</protein>
<gene>
    <name evidence="6" type="ORF">OU415_00580</name>
</gene>
<dbReference type="Proteomes" id="UP001210380">
    <property type="component" value="Unassembled WGS sequence"/>
</dbReference>
<evidence type="ECO:0000313" key="7">
    <source>
        <dbReference type="Proteomes" id="UP001210380"/>
    </source>
</evidence>
<reference evidence="6 7" key="1">
    <citation type="submission" date="2022-11" db="EMBL/GenBank/DDBJ databases">
        <title>Draft genome sequence of Saccharopolyspora sp. WRP15-2 isolated from rhizosphere soils of wild rice in Thailand.</title>
        <authorList>
            <person name="Duangmal K."/>
            <person name="Kammanee S."/>
            <person name="Muangham S."/>
        </authorList>
    </citation>
    <scope>NUCLEOTIDE SEQUENCE [LARGE SCALE GENOMIC DNA]</scope>
    <source>
        <strain evidence="6 7">WRP15-2</strain>
    </source>
</reference>
<dbReference type="PRINTS" id="PR00039">
    <property type="entry name" value="HTHLYSR"/>
</dbReference>
<keyword evidence="4" id="KW-0804">Transcription</keyword>
<dbReference type="InterPro" id="IPR000847">
    <property type="entry name" value="LysR_HTH_N"/>
</dbReference>
<evidence type="ECO:0000256" key="1">
    <source>
        <dbReference type="ARBA" id="ARBA00009437"/>
    </source>
</evidence>
<comment type="caution">
    <text evidence="6">The sequence shown here is derived from an EMBL/GenBank/DDBJ whole genome shotgun (WGS) entry which is preliminary data.</text>
</comment>
<dbReference type="PANTHER" id="PTHR30419">
    <property type="entry name" value="HTH-TYPE TRANSCRIPTIONAL REGULATOR YBHD"/>
    <property type="match status" value="1"/>
</dbReference>
<organism evidence="6 7">
    <name type="scientific">Saccharopolyspora oryzae</name>
    <dbReference type="NCBI Taxonomy" id="2997343"/>
    <lineage>
        <taxon>Bacteria</taxon>
        <taxon>Bacillati</taxon>
        <taxon>Actinomycetota</taxon>
        <taxon>Actinomycetes</taxon>
        <taxon>Pseudonocardiales</taxon>
        <taxon>Pseudonocardiaceae</taxon>
        <taxon>Saccharopolyspora</taxon>
    </lineage>
</organism>
<evidence type="ECO:0000256" key="4">
    <source>
        <dbReference type="ARBA" id="ARBA00023163"/>
    </source>
</evidence>
<sequence>MGTQITLQQLQYFLSAVEHGSLSAAAEAHFVAQPSLSEQIRRLERQLGVTLFHRTNRKLIVTDAARMLIPHAERTIKAAEEATASVDPARTLTGGTVAFGTFSSAHHLLHTDLVAQFRALYPQVRMRLLGHNSVQVADSVRDGQLEAGLVALPVDDRGLDVGPVEWVAEAVYLSRTRSRVRRPLSIQEVAESELILPEVRWGDTDPTRRQLLTHAQNAGVALRPIVEVESPATALALAEQGVGDTVISLPLAHALGSTANLHWNSLQQPLHETFAFITRRGAALSPATEIVIRLARKLLQNLPHSARLPA</sequence>